<dbReference type="AlphaFoldDB" id="A0A2G9QJM3"/>
<reference evidence="2" key="1">
    <citation type="journal article" date="2017" name="Nat. Commun.">
        <title>The North American bullfrog draft genome provides insight into hormonal regulation of long noncoding RNA.</title>
        <authorList>
            <person name="Hammond S.A."/>
            <person name="Warren R.L."/>
            <person name="Vandervalk B.P."/>
            <person name="Kucuk E."/>
            <person name="Khan H."/>
            <person name="Gibb E.A."/>
            <person name="Pandoh P."/>
            <person name="Kirk H."/>
            <person name="Zhao Y."/>
            <person name="Jones M."/>
            <person name="Mungall A.J."/>
            <person name="Coope R."/>
            <person name="Pleasance S."/>
            <person name="Moore R.A."/>
            <person name="Holt R.A."/>
            <person name="Round J.M."/>
            <person name="Ohora S."/>
            <person name="Walle B.V."/>
            <person name="Veldhoen N."/>
            <person name="Helbing C.C."/>
            <person name="Birol I."/>
        </authorList>
    </citation>
    <scope>NUCLEOTIDE SEQUENCE [LARGE SCALE GENOMIC DNA]</scope>
</reference>
<organism evidence="1 2">
    <name type="scientific">Aquarana catesbeiana</name>
    <name type="common">American bullfrog</name>
    <name type="synonym">Rana catesbeiana</name>
    <dbReference type="NCBI Taxonomy" id="8400"/>
    <lineage>
        <taxon>Eukaryota</taxon>
        <taxon>Metazoa</taxon>
        <taxon>Chordata</taxon>
        <taxon>Craniata</taxon>
        <taxon>Vertebrata</taxon>
        <taxon>Euteleostomi</taxon>
        <taxon>Amphibia</taxon>
        <taxon>Batrachia</taxon>
        <taxon>Anura</taxon>
        <taxon>Neobatrachia</taxon>
        <taxon>Ranoidea</taxon>
        <taxon>Ranidae</taxon>
        <taxon>Aquarana</taxon>
    </lineage>
</organism>
<dbReference type="EMBL" id="KV962123">
    <property type="protein sequence ID" value="PIO15822.1"/>
    <property type="molecule type" value="Genomic_DNA"/>
</dbReference>
<protein>
    <submittedName>
        <fullName evidence="1">Uncharacterized protein</fullName>
    </submittedName>
</protein>
<proteinExistence type="predicted"/>
<accession>A0A2G9QJM3</accession>
<evidence type="ECO:0000313" key="2">
    <source>
        <dbReference type="Proteomes" id="UP000228934"/>
    </source>
</evidence>
<gene>
    <name evidence="1" type="ORF">AB205_0117330</name>
</gene>
<name>A0A2G9QJM3_AQUCT</name>
<evidence type="ECO:0000313" key="1">
    <source>
        <dbReference type="EMBL" id="PIO15822.1"/>
    </source>
</evidence>
<dbReference type="Proteomes" id="UP000228934">
    <property type="component" value="Unassembled WGS sequence"/>
</dbReference>
<keyword evidence="2" id="KW-1185">Reference proteome</keyword>
<sequence>MVCNRDLQKIKEDINDVTLSTSLRAECINNVFNFGQPLLTYTIGSPLDSPVIRVVRHRVLDIRNFRQHYVTVCMQGKFEPTSVGKNPMDFVVRMCDRVYTNAPYTRSDFPMDIVRSEHVVGNSDHVWAPSDIFHRIFRHTKLESRR</sequence>